<evidence type="ECO:0000256" key="3">
    <source>
        <dbReference type="ARBA" id="ARBA00022452"/>
    </source>
</evidence>
<dbReference type="Proteomes" id="UP001500936">
    <property type="component" value="Unassembled WGS sequence"/>
</dbReference>
<dbReference type="InterPro" id="IPR037066">
    <property type="entry name" value="Plug_dom_sf"/>
</dbReference>
<dbReference type="PANTHER" id="PTHR30069">
    <property type="entry name" value="TONB-DEPENDENT OUTER MEMBRANE RECEPTOR"/>
    <property type="match status" value="1"/>
</dbReference>
<dbReference type="InterPro" id="IPR039426">
    <property type="entry name" value="TonB-dep_rcpt-like"/>
</dbReference>
<dbReference type="InterPro" id="IPR036942">
    <property type="entry name" value="Beta-barrel_TonB_sf"/>
</dbReference>
<proteinExistence type="inferred from homology"/>
<dbReference type="InterPro" id="IPR000531">
    <property type="entry name" value="Beta-barrel_TonB"/>
</dbReference>
<dbReference type="Gene3D" id="2.170.130.10">
    <property type="entry name" value="TonB-dependent receptor, plug domain"/>
    <property type="match status" value="1"/>
</dbReference>
<keyword evidence="9" id="KW-0998">Cell outer membrane</keyword>
<keyword evidence="8 13" id="KW-0675">Receptor</keyword>
<name>A0ABP8KLV2_9BACT</name>
<evidence type="ECO:0000256" key="8">
    <source>
        <dbReference type="ARBA" id="ARBA00023170"/>
    </source>
</evidence>
<feature type="domain" description="TonB-dependent receptor-like beta-barrel" evidence="11">
    <location>
        <begin position="97"/>
        <end position="562"/>
    </location>
</feature>
<dbReference type="Pfam" id="PF00593">
    <property type="entry name" value="TonB_dep_Rec_b-barrel"/>
    <property type="match status" value="1"/>
</dbReference>
<reference evidence="14" key="1">
    <citation type="journal article" date="2019" name="Int. J. Syst. Evol. Microbiol.">
        <title>The Global Catalogue of Microorganisms (GCM) 10K type strain sequencing project: providing services to taxonomists for standard genome sequencing and annotation.</title>
        <authorList>
            <consortium name="The Broad Institute Genomics Platform"/>
            <consortium name="The Broad Institute Genome Sequencing Center for Infectious Disease"/>
            <person name="Wu L."/>
            <person name="Ma J."/>
        </authorList>
    </citation>
    <scope>NUCLEOTIDE SEQUENCE [LARGE SCALE GENOMIC DNA]</scope>
    <source>
        <strain evidence="14">JCM 17925</strain>
    </source>
</reference>
<keyword evidence="14" id="KW-1185">Reference proteome</keyword>
<dbReference type="InterPro" id="IPR012910">
    <property type="entry name" value="Plug_dom"/>
</dbReference>
<sequence>MATLLHMGQILEQFSAIPIRNYGNGMLSVLSIRGTGPGHTAVNWNGVSINSPMLGQQDLSLIQSIAFDQASVQWGATNTLVGTDAVSGAVLLTSKPRWQSGLSAQASAQFGSFGRRGMQLSTRYGTDNARWTGRTGISWLTIRNDFPYRNSSRFGQPIERQKHAAVRQFSAVQDIYGKLSNRYYISLNSWYTEADRQLQPGIGISGTETQQDNALRFVLSVVGSHNRHSSLVQISQSAEQIRYINPVIRTDDISVAKQTQFRVEEQWELQGNQANWYLKTGVEGALATATVPAYQVLQTQWRGEGYGMTTYENNRLRVSGQIRKGWITGFDPPIVPSLGVDYRIRSGDDLTITAKAHLSRVYRVPTLNDRYWRPGGNPDLRPETGWSQEGGILIRHKPESTPTSGASWETSATVYHALIHDWILWRPGINETYWSAQNLQTVRSRGIETAFRYMWSVGQIRINNQLSLAYNRISNEQAIGSSDVQTKGNQLMYAPLISLNQQNQIGWNGWELGIQNTYISRRYTLTDVSAFLPGYMLINAQLSKQLSWNKQLLRIMFSGYNLSNTTYQTVENRAMPGINYQFTFFFKFN</sequence>
<protein>
    <submittedName>
        <fullName evidence="13">TonB-dependent receptor plug domain-containing protein</fullName>
    </submittedName>
</protein>
<feature type="domain" description="TonB-dependent receptor plug" evidence="12">
    <location>
        <begin position="7"/>
        <end position="89"/>
    </location>
</feature>
<dbReference type="Gene3D" id="2.40.170.20">
    <property type="entry name" value="TonB-dependent receptor, beta-barrel domain"/>
    <property type="match status" value="1"/>
</dbReference>
<keyword evidence="4" id="KW-0812">Transmembrane</keyword>
<evidence type="ECO:0000256" key="6">
    <source>
        <dbReference type="ARBA" id="ARBA00023077"/>
    </source>
</evidence>
<dbReference type="PANTHER" id="PTHR30069:SF29">
    <property type="entry name" value="HEMOGLOBIN AND HEMOGLOBIN-HAPTOGLOBIN-BINDING PROTEIN 1-RELATED"/>
    <property type="match status" value="1"/>
</dbReference>
<evidence type="ECO:0000313" key="13">
    <source>
        <dbReference type="EMBL" id="GAA4409826.1"/>
    </source>
</evidence>
<dbReference type="SUPFAM" id="SSF56935">
    <property type="entry name" value="Porins"/>
    <property type="match status" value="1"/>
</dbReference>
<evidence type="ECO:0000256" key="2">
    <source>
        <dbReference type="ARBA" id="ARBA00022448"/>
    </source>
</evidence>
<evidence type="ECO:0000259" key="12">
    <source>
        <dbReference type="Pfam" id="PF07715"/>
    </source>
</evidence>
<keyword evidence="3" id="KW-1134">Transmembrane beta strand</keyword>
<gene>
    <name evidence="13" type="ORF">GCM10023187_33640</name>
</gene>
<keyword evidence="6 10" id="KW-0798">TonB box</keyword>
<evidence type="ECO:0000256" key="7">
    <source>
        <dbReference type="ARBA" id="ARBA00023136"/>
    </source>
</evidence>
<evidence type="ECO:0000256" key="4">
    <source>
        <dbReference type="ARBA" id="ARBA00022692"/>
    </source>
</evidence>
<evidence type="ECO:0000256" key="1">
    <source>
        <dbReference type="ARBA" id="ARBA00004571"/>
    </source>
</evidence>
<keyword evidence="2" id="KW-0813">Transport</keyword>
<comment type="similarity">
    <text evidence="10">Belongs to the TonB-dependent receptor family.</text>
</comment>
<keyword evidence="5" id="KW-0732">Signal</keyword>
<evidence type="ECO:0000259" key="11">
    <source>
        <dbReference type="Pfam" id="PF00593"/>
    </source>
</evidence>
<evidence type="ECO:0000256" key="5">
    <source>
        <dbReference type="ARBA" id="ARBA00022729"/>
    </source>
</evidence>
<accession>A0ABP8KLV2</accession>
<dbReference type="Pfam" id="PF07715">
    <property type="entry name" value="Plug"/>
    <property type="match status" value="1"/>
</dbReference>
<comment type="subcellular location">
    <subcellularLocation>
        <location evidence="1">Cell outer membrane</location>
        <topology evidence="1">Multi-pass membrane protein</topology>
    </subcellularLocation>
</comment>
<comment type="caution">
    <text evidence="13">The sequence shown here is derived from an EMBL/GenBank/DDBJ whole genome shotgun (WGS) entry which is preliminary data.</text>
</comment>
<evidence type="ECO:0000256" key="9">
    <source>
        <dbReference type="ARBA" id="ARBA00023237"/>
    </source>
</evidence>
<keyword evidence="7 10" id="KW-0472">Membrane</keyword>
<dbReference type="EMBL" id="BAABHB010000006">
    <property type="protein sequence ID" value="GAA4409826.1"/>
    <property type="molecule type" value="Genomic_DNA"/>
</dbReference>
<organism evidence="13 14">
    <name type="scientific">Nibrella viscosa</name>
    <dbReference type="NCBI Taxonomy" id="1084524"/>
    <lineage>
        <taxon>Bacteria</taxon>
        <taxon>Pseudomonadati</taxon>
        <taxon>Bacteroidota</taxon>
        <taxon>Cytophagia</taxon>
        <taxon>Cytophagales</taxon>
        <taxon>Spirosomataceae</taxon>
        <taxon>Nibrella</taxon>
    </lineage>
</organism>
<evidence type="ECO:0000256" key="10">
    <source>
        <dbReference type="RuleBase" id="RU003357"/>
    </source>
</evidence>
<evidence type="ECO:0000313" key="14">
    <source>
        <dbReference type="Proteomes" id="UP001500936"/>
    </source>
</evidence>